<sequence>MFGPRKLRREFFLENVTLLLRHLRGSKPQIFFVVDIFVNGYVLYDKTTHAISLISRSSQERIEVFLRTGERKLEHNVVRTFSFNYLSLNTWGY</sequence>
<protein>
    <submittedName>
        <fullName evidence="1">Uncharacterized protein</fullName>
    </submittedName>
</protein>
<gene>
    <name evidence="1" type="ORF">AFUS01_LOCUS23552</name>
</gene>
<evidence type="ECO:0000313" key="1">
    <source>
        <dbReference type="EMBL" id="CAG7784893.1"/>
    </source>
</evidence>
<keyword evidence="2" id="KW-1185">Reference proteome</keyword>
<evidence type="ECO:0000313" key="2">
    <source>
        <dbReference type="Proteomes" id="UP000708208"/>
    </source>
</evidence>
<dbReference type="AlphaFoldDB" id="A0A8J2KZH0"/>
<accession>A0A8J2KZH0</accession>
<reference evidence="1" key="1">
    <citation type="submission" date="2021-06" db="EMBL/GenBank/DDBJ databases">
        <authorList>
            <person name="Hodson N. C."/>
            <person name="Mongue J. A."/>
            <person name="Jaron S. K."/>
        </authorList>
    </citation>
    <scope>NUCLEOTIDE SEQUENCE</scope>
</reference>
<proteinExistence type="predicted"/>
<dbReference type="EMBL" id="CAJVCH010285183">
    <property type="protein sequence ID" value="CAG7784893.1"/>
    <property type="molecule type" value="Genomic_DNA"/>
</dbReference>
<name>A0A8J2KZH0_9HEXA</name>
<organism evidence="1 2">
    <name type="scientific">Allacma fusca</name>
    <dbReference type="NCBI Taxonomy" id="39272"/>
    <lineage>
        <taxon>Eukaryota</taxon>
        <taxon>Metazoa</taxon>
        <taxon>Ecdysozoa</taxon>
        <taxon>Arthropoda</taxon>
        <taxon>Hexapoda</taxon>
        <taxon>Collembola</taxon>
        <taxon>Symphypleona</taxon>
        <taxon>Sminthuridae</taxon>
        <taxon>Allacma</taxon>
    </lineage>
</organism>
<dbReference type="Proteomes" id="UP000708208">
    <property type="component" value="Unassembled WGS sequence"/>
</dbReference>
<comment type="caution">
    <text evidence="1">The sequence shown here is derived from an EMBL/GenBank/DDBJ whole genome shotgun (WGS) entry which is preliminary data.</text>
</comment>